<gene>
    <name evidence="2" type="ORF">WDU99_14990</name>
</gene>
<comment type="caution">
    <text evidence="2">The sequence shown here is derived from an EMBL/GenBank/DDBJ whole genome shotgun (WGS) entry which is preliminary data.</text>
</comment>
<dbReference type="SUPFAM" id="SSF159888">
    <property type="entry name" value="YdhG-like"/>
    <property type="match status" value="1"/>
</dbReference>
<protein>
    <recommendedName>
        <fullName evidence="4">YdhG-like domain-containing protein</fullName>
    </recommendedName>
</protein>
<reference evidence="2 3" key="1">
    <citation type="submission" date="2024-02" db="EMBL/GenBank/DDBJ databases">
        <authorList>
            <person name="Saticioglu I.B."/>
        </authorList>
    </citation>
    <scope>NUCLEOTIDE SEQUENCE [LARGE SCALE GENOMIC DNA]</scope>
    <source>
        <strain evidence="2 3">Mu-80</strain>
    </source>
</reference>
<dbReference type="Gene3D" id="3.90.1150.200">
    <property type="match status" value="1"/>
</dbReference>
<name>A0ABU8LGD9_9MICO</name>
<evidence type="ECO:0000313" key="2">
    <source>
        <dbReference type="EMBL" id="MEJ1089621.1"/>
    </source>
</evidence>
<evidence type="ECO:0008006" key="4">
    <source>
        <dbReference type="Google" id="ProtNLM"/>
    </source>
</evidence>
<organism evidence="2 3">
    <name type="scientific">Microbacterium bandirmense</name>
    <dbReference type="NCBI Taxonomy" id="3122050"/>
    <lineage>
        <taxon>Bacteria</taxon>
        <taxon>Bacillati</taxon>
        <taxon>Actinomycetota</taxon>
        <taxon>Actinomycetes</taxon>
        <taxon>Micrococcales</taxon>
        <taxon>Microbacteriaceae</taxon>
        <taxon>Microbacterium</taxon>
    </lineage>
</organism>
<proteinExistence type="predicted"/>
<accession>A0ABU8LGD9</accession>
<feature type="compositionally biased region" description="Polar residues" evidence="1">
    <location>
        <begin position="1"/>
        <end position="10"/>
    </location>
</feature>
<evidence type="ECO:0000256" key="1">
    <source>
        <dbReference type="SAM" id="MobiDB-lite"/>
    </source>
</evidence>
<dbReference type="EMBL" id="JBBDGM010000015">
    <property type="protein sequence ID" value="MEJ1089621.1"/>
    <property type="molecule type" value="Genomic_DNA"/>
</dbReference>
<feature type="compositionally biased region" description="Basic and acidic residues" evidence="1">
    <location>
        <begin position="34"/>
        <end position="44"/>
    </location>
</feature>
<keyword evidence="3" id="KW-1185">Reference proteome</keyword>
<dbReference type="RefSeq" id="WP_337333265.1">
    <property type="nucleotide sequence ID" value="NZ_JBBDGM010000015.1"/>
</dbReference>
<dbReference type="Proteomes" id="UP001371224">
    <property type="component" value="Unassembled WGS sequence"/>
</dbReference>
<evidence type="ECO:0000313" key="3">
    <source>
        <dbReference type="Proteomes" id="UP001371224"/>
    </source>
</evidence>
<sequence>MDRTDQNQNFTDEERQAMKDRAKETRTARSRKKKDPEEARREGEQELLAKVAELPDDDRVIAEALHELVSQTAPQLVPRTYYGMPAWAKDGKVLCFFQPASKFKVRYGTFGFETPATLDDGNIWPTSYAVTRLEKADLEFFADLVRRATA</sequence>
<feature type="compositionally biased region" description="Basic and acidic residues" evidence="1">
    <location>
        <begin position="12"/>
        <end position="27"/>
    </location>
</feature>
<feature type="region of interest" description="Disordered" evidence="1">
    <location>
        <begin position="1"/>
        <end position="46"/>
    </location>
</feature>